<name>A0ABU6RFS8_9FABA</name>
<dbReference type="Pfam" id="PF11955">
    <property type="entry name" value="PORR"/>
    <property type="match status" value="1"/>
</dbReference>
<dbReference type="InterPro" id="IPR045040">
    <property type="entry name" value="PORR_fam"/>
</dbReference>
<proteinExistence type="predicted"/>
<dbReference type="PANTHER" id="PTHR31476">
    <property type="entry name" value="PROTEIN WHAT'S THIS FACTOR 1 HOMOLOG, CHLOROPLASTIC"/>
    <property type="match status" value="1"/>
</dbReference>
<dbReference type="Proteomes" id="UP001341840">
    <property type="component" value="Unassembled WGS sequence"/>
</dbReference>
<feature type="domain" description="PORR" evidence="1">
    <location>
        <begin position="37"/>
        <end position="371"/>
    </location>
</feature>
<dbReference type="InterPro" id="IPR021099">
    <property type="entry name" value="PORR_domain"/>
</dbReference>
<evidence type="ECO:0000259" key="1">
    <source>
        <dbReference type="Pfam" id="PF11955"/>
    </source>
</evidence>
<sequence length="440" mass="51661">MLKPPLKPSAKNLVGASILFRRWMTTSKRVQDRSKQKRVNDLEIVTERWKIFSKILFLIELLKQQPEMIIPVRSLENYRKQINLPKPHRISDFIRKTPNLFDLYKDRKGVLWCGLTQKADELLEEEQKVLEQHSDKAAEHVTRLLMMSVDKRLPLEKIAHFRRDFGLPMDFRANWVHQYPQHFRVVKSFNGIDQVECLELVNWNPNWAITELEKKVTGVTESTATNVDVPGMLSLPFPLKFPSNYKRVYRYSEKIEDFQKRAYLSPYADASGLKAGSLEFDKRAVAVMHEILSFTIEKRLVTDHLTHFRWEMVMPQKLMRILLKHIGIFYVSERGKRFSVFLSEAYDGAELIEKCPLVLWREKVMRLVGYRGRKKKFETLSDMSDVEADIGLIQSDSEVEDLDVQLELQGSVDYEDPLPMDNSEMDVEEISCEYRNFHNS</sequence>
<reference evidence="2 3" key="1">
    <citation type="journal article" date="2023" name="Plants (Basel)">
        <title>Bridging the Gap: Combining Genomics and Transcriptomics Approaches to Understand Stylosanthes scabra, an Orphan Legume from the Brazilian Caatinga.</title>
        <authorList>
            <person name="Ferreira-Neto J.R.C."/>
            <person name="da Silva M.D."/>
            <person name="Binneck E."/>
            <person name="de Melo N.F."/>
            <person name="da Silva R.H."/>
            <person name="de Melo A.L.T.M."/>
            <person name="Pandolfi V."/>
            <person name="Bustamante F.O."/>
            <person name="Brasileiro-Vidal A.C."/>
            <person name="Benko-Iseppon A.M."/>
        </authorList>
    </citation>
    <scope>NUCLEOTIDE SEQUENCE [LARGE SCALE GENOMIC DNA]</scope>
    <source>
        <tissue evidence="2">Leaves</tissue>
    </source>
</reference>
<comment type="caution">
    <text evidence="2">The sequence shown here is derived from an EMBL/GenBank/DDBJ whole genome shotgun (WGS) entry which is preliminary data.</text>
</comment>
<organism evidence="2 3">
    <name type="scientific">Stylosanthes scabra</name>
    <dbReference type="NCBI Taxonomy" id="79078"/>
    <lineage>
        <taxon>Eukaryota</taxon>
        <taxon>Viridiplantae</taxon>
        <taxon>Streptophyta</taxon>
        <taxon>Embryophyta</taxon>
        <taxon>Tracheophyta</taxon>
        <taxon>Spermatophyta</taxon>
        <taxon>Magnoliopsida</taxon>
        <taxon>eudicotyledons</taxon>
        <taxon>Gunneridae</taxon>
        <taxon>Pentapetalae</taxon>
        <taxon>rosids</taxon>
        <taxon>fabids</taxon>
        <taxon>Fabales</taxon>
        <taxon>Fabaceae</taxon>
        <taxon>Papilionoideae</taxon>
        <taxon>50 kb inversion clade</taxon>
        <taxon>dalbergioids sensu lato</taxon>
        <taxon>Dalbergieae</taxon>
        <taxon>Pterocarpus clade</taxon>
        <taxon>Stylosanthes</taxon>
    </lineage>
</organism>
<gene>
    <name evidence="2" type="ORF">PIB30_043066</name>
</gene>
<dbReference type="PANTHER" id="PTHR31476:SF8">
    <property type="entry name" value="EXPRESSED PROTEIN"/>
    <property type="match status" value="1"/>
</dbReference>
<keyword evidence="3" id="KW-1185">Reference proteome</keyword>
<accession>A0ABU6RFS8</accession>
<protein>
    <recommendedName>
        <fullName evidence="1">PORR domain-containing protein</fullName>
    </recommendedName>
</protein>
<dbReference type="EMBL" id="JASCZI010030457">
    <property type="protein sequence ID" value="MED6122775.1"/>
    <property type="molecule type" value="Genomic_DNA"/>
</dbReference>
<evidence type="ECO:0000313" key="3">
    <source>
        <dbReference type="Proteomes" id="UP001341840"/>
    </source>
</evidence>
<evidence type="ECO:0000313" key="2">
    <source>
        <dbReference type="EMBL" id="MED6122775.1"/>
    </source>
</evidence>